<evidence type="ECO:0000313" key="3">
    <source>
        <dbReference type="Proteomes" id="UP001418222"/>
    </source>
</evidence>
<evidence type="ECO:0008006" key="4">
    <source>
        <dbReference type="Google" id="ProtNLM"/>
    </source>
</evidence>
<dbReference type="Proteomes" id="UP001418222">
    <property type="component" value="Unassembled WGS sequence"/>
</dbReference>
<reference evidence="2 3" key="1">
    <citation type="journal article" date="2022" name="Nat. Plants">
        <title>Genomes of leafy and leafless Platanthera orchids illuminate the evolution of mycoheterotrophy.</title>
        <authorList>
            <person name="Li M.H."/>
            <person name="Liu K.W."/>
            <person name="Li Z."/>
            <person name="Lu H.C."/>
            <person name="Ye Q.L."/>
            <person name="Zhang D."/>
            <person name="Wang J.Y."/>
            <person name="Li Y.F."/>
            <person name="Zhong Z.M."/>
            <person name="Liu X."/>
            <person name="Yu X."/>
            <person name="Liu D.K."/>
            <person name="Tu X.D."/>
            <person name="Liu B."/>
            <person name="Hao Y."/>
            <person name="Liao X.Y."/>
            <person name="Jiang Y.T."/>
            <person name="Sun W.H."/>
            <person name="Chen J."/>
            <person name="Chen Y.Q."/>
            <person name="Ai Y."/>
            <person name="Zhai J.W."/>
            <person name="Wu S.S."/>
            <person name="Zhou Z."/>
            <person name="Hsiao Y.Y."/>
            <person name="Wu W.L."/>
            <person name="Chen Y.Y."/>
            <person name="Lin Y.F."/>
            <person name="Hsu J.L."/>
            <person name="Li C.Y."/>
            <person name="Wang Z.W."/>
            <person name="Zhao X."/>
            <person name="Zhong W.Y."/>
            <person name="Ma X.K."/>
            <person name="Ma L."/>
            <person name="Huang J."/>
            <person name="Chen G.Z."/>
            <person name="Huang M.Z."/>
            <person name="Huang L."/>
            <person name="Peng D.H."/>
            <person name="Luo Y.B."/>
            <person name="Zou S.Q."/>
            <person name="Chen S.P."/>
            <person name="Lan S."/>
            <person name="Tsai W.C."/>
            <person name="Van de Peer Y."/>
            <person name="Liu Z.J."/>
        </authorList>
    </citation>
    <scope>NUCLEOTIDE SEQUENCE [LARGE SCALE GENOMIC DNA]</scope>
    <source>
        <strain evidence="2">Lor287</strain>
    </source>
</reference>
<dbReference type="PANTHER" id="PTHR35722">
    <property type="entry name" value="MAL D 1-ASSOCIATED PROTEIN"/>
    <property type="match status" value="1"/>
</dbReference>
<protein>
    <recommendedName>
        <fullName evidence="4">Mal d 1-associated protein</fullName>
    </recommendedName>
</protein>
<feature type="region of interest" description="Disordered" evidence="1">
    <location>
        <begin position="142"/>
        <end position="183"/>
    </location>
</feature>
<dbReference type="AlphaFoldDB" id="A0AAP0C3N3"/>
<evidence type="ECO:0000256" key="1">
    <source>
        <dbReference type="SAM" id="MobiDB-lite"/>
    </source>
</evidence>
<sequence length="183" mass="20567">MAWGREDSSPEYIAGGSVVSGDAEGRYSTRRIVKSNCRTEEVEPGRFVRKCEKSEQLLRQCAGRPPQVVESKTEHTEEDITNEVEQGLLPFEQNNLEPFTFPGLRSDLESIEREFTGGLSNFLDAAEKITSEVFNSFGIPSVRRSWPPLERSRPYADRKSENSPSEEMADSAFAELSGEIRDV</sequence>
<proteinExistence type="predicted"/>
<feature type="region of interest" description="Disordered" evidence="1">
    <location>
        <begin position="1"/>
        <end position="24"/>
    </location>
</feature>
<gene>
    <name evidence="2" type="ORF">KSP39_PZI000472</name>
</gene>
<keyword evidence="3" id="KW-1185">Reference proteome</keyword>
<accession>A0AAP0C3N3</accession>
<name>A0AAP0C3N3_9ASPA</name>
<dbReference type="PANTHER" id="PTHR35722:SF1">
    <property type="entry name" value="MAL D 1-ASSOCIATED PROTEIN"/>
    <property type="match status" value="1"/>
</dbReference>
<evidence type="ECO:0000313" key="2">
    <source>
        <dbReference type="EMBL" id="KAK8957204.1"/>
    </source>
</evidence>
<dbReference type="EMBL" id="JBBWWQ010000001">
    <property type="protein sequence ID" value="KAK8957204.1"/>
    <property type="molecule type" value="Genomic_DNA"/>
</dbReference>
<organism evidence="2 3">
    <name type="scientific">Platanthera zijinensis</name>
    <dbReference type="NCBI Taxonomy" id="2320716"/>
    <lineage>
        <taxon>Eukaryota</taxon>
        <taxon>Viridiplantae</taxon>
        <taxon>Streptophyta</taxon>
        <taxon>Embryophyta</taxon>
        <taxon>Tracheophyta</taxon>
        <taxon>Spermatophyta</taxon>
        <taxon>Magnoliopsida</taxon>
        <taxon>Liliopsida</taxon>
        <taxon>Asparagales</taxon>
        <taxon>Orchidaceae</taxon>
        <taxon>Orchidoideae</taxon>
        <taxon>Orchideae</taxon>
        <taxon>Orchidinae</taxon>
        <taxon>Platanthera</taxon>
    </lineage>
</organism>
<feature type="compositionally biased region" description="Basic and acidic residues" evidence="1">
    <location>
        <begin position="150"/>
        <end position="161"/>
    </location>
</feature>
<comment type="caution">
    <text evidence="2">The sequence shown here is derived from an EMBL/GenBank/DDBJ whole genome shotgun (WGS) entry which is preliminary data.</text>
</comment>
<dbReference type="InterPro" id="IPR053346">
    <property type="entry name" value="Fra_a_1-associated"/>
</dbReference>